<evidence type="ECO:0000259" key="2">
    <source>
        <dbReference type="Pfam" id="PF25794"/>
    </source>
</evidence>
<evidence type="ECO:0000256" key="1">
    <source>
        <dbReference type="SAM" id="MobiDB-lite"/>
    </source>
</evidence>
<dbReference type="PANTHER" id="PTHR47839">
    <property type="entry name" value="DOMAIN PROTEIN, PUTATIVE (AFU_ORTHOLOGUE AFUA_6G04830)-RELATED"/>
    <property type="match status" value="1"/>
</dbReference>
<proteinExistence type="predicted"/>
<dbReference type="Proteomes" id="UP000034112">
    <property type="component" value="Unassembled WGS sequence"/>
</dbReference>
<feature type="compositionally biased region" description="Basic and acidic residues" evidence="1">
    <location>
        <begin position="1422"/>
        <end position="1432"/>
    </location>
</feature>
<protein>
    <recommendedName>
        <fullName evidence="2">Sacsin/Nov domain-containing protein</fullName>
    </recommendedName>
</protein>
<dbReference type="Pfam" id="PF12449">
    <property type="entry name" value="DUF3684"/>
    <property type="match status" value="1"/>
</dbReference>
<accession>A0A0F9XXP3</accession>
<dbReference type="OrthoDB" id="10031156at2759"/>
<feature type="region of interest" description="Disordered" evidence="1">
    <location>
        <begin position="1820"/>
        <end position="1850"/>
    </location>
</feature>
<dbReference type="InterPro" id="IPR036890">
    <property type="entry name" value="HATPase_C_sf"/>
</dbReference>
<feature type="compositionally biased region" description="Polar residues" evidence="1">
    <location>
        <begin position="1520"/>
        <end position="1531"/>
    </location>
</feature>
<gene>
    <name evidence="3" type="ORF">THAR02_03115</name>
</gene>
<comment type="caution">
    <text evidence="3">The sequence shown here is derived from an EMBL/GenBank/DDBJ whole genome shotgun (WGS) entry which is preliminary data.</text>
</comment>
<dbReference type="Pfam" id="PF25794">
    <property type="entry name" value="SACS"/>
    <property type="match status" value="1"/>
</dbReference>
<dbReference type="InterPro" id="IPR058210">
    <property type="entry name" value="SACS/Nov_dom"/>
</dbReference>
<dbReference type="NCBIfam" id="NF047352">
    <property type="entry name" value="P_loop_sacsin"/>
    <property type="match status" value="1"/>
</dbReference>
<dbReference type="PANTHER" id="PTHR47839:SF1">
    <property type="entry name" value="DOMAIN PROTEIN, PUTATIVE (AFU_ORTHOLOGUE AFUA_6G04830)-RELATED"/>
    <property type="match status" value="1"/>
</dbReference>
<dbReference type="SUPFAM" id="SSF55874">
    <property type="entry name" value="ATPase domain of HSP90 chaperone/DNA topoisomerase II/histidine kinase"/>
    <property type="match status" value="1"/>
</dbReference>
<dbReference type="InterPro" id="IPR022155">
    <property type="entry name" value="DUF3684"/>
</dbReference>
<organism evidence="3 4">
    <name type="scientific">Trichoderma harzianum</name>
    <name type="common">Hypocrea lixii</name>
    <dbReference type="NCBI Taxonomy" id="5544"/>
    <lineage>
        <taxon>Eukaryota</taxon>
        <taxon>Fungi</taxon>
        <taxon>Dikarya</taxon>
        <taxon>Ascomycota</taxon>
        <taxon>Pezizomycotina</taxon>
        <taxon>Sordariomycetes</taxon>
        <taxon>Hypocreomycetidae</taxon>
        <taxon>Hypocreales</taxon>
        <taxon>Hypocreaceae</taxon>
        <taxon>Trichoderma</taxon>
    </lineage>
</organism>
<dbReference type="EMBL" id="JOKZ01000067">
    <property type="protein sequence ID" value="KKP04778.1"/>
    <property type="molecule type" value="Genomic_DNA"/>
</dbReference>
<dbReference type="OMA" id="VYWWVIL"/>
<feature type="domain" description="Sacsin/Nov" evidence="2">
    <location>
        <begin position="29"/>
        <end position="151"/>
    </location>
</feature>
<name>A0A0F9XXP3_TRIHA</name>
<dbReference type="Gene3D" id="3.30.565.10">
    <property type="entry name" value="Histidine kinase-like ATPase, C-terminal domain"/>
    <property type="match status" value="1"/>
</dbReference>
<sequence length="1942" mass="214803">MAMDYSSLRAAALRDGEDEEAVTVDTRALIDKVLARYSGEWTTLRELIQNAADAQATTVSIKWETHPSTSVPLPSAASRSELLKHTIANHTLRRLVVQNNGVPFTKTDWGRLKRIAEGNPDETKIGAFGVGFYSVFADCEEPFVSSGSEAMAFYWKGNSLFTKKSHLPEDKSSPYTAFVLDYRNTTTPMPNLLSVSQFLATSLTFVALEKIEFWIDDHLILSLHKKTSPSVDLTLPRDLEARTKDNIMKVTSVGRTSTQIDASYMNVVGWKPQAAASAAKASDSYGSTEAPSLRSFFARLTTTASNTSLLKTKQQTEETQAQTKITEDVTALNKATIFLRATTASIKTHVSASFSAELERATKKPPPKTTKISILTTSYDEAEASKGSTPDNDAFAKATDVFASVLPNKKPGGRIFIGFPTMQTTGAGMHISAPSVIPTVEREAIDLNARWVRTWNVELLRASGIIARLAFANEMSELDRKVRQSSEAGKKISAEIVNRFMPEALHILKTFTFTDSTPSSQVGQTIEEAFWTCFKKASIEVYSSRGVLQTSQVRLGSTELNAFVDSIPVVPKDMTDAPFVRKLIDFGLISHITVTDVKEELEAKALTKSQAINFIKWAGKKSLTGEIDPGSRAALMDVAVATLSDENDKGEIVALGSISNYLSLSKIPANMPVPPTTVPYALIVNISASELEALGWEPLEIVPWLRFLIETSASRAEEESVTRSPKFAVAVLTVLSKNWEAMTMINRGTMQSLVQSTPMMPTKLGLRKPTESFFASVKLFDDLPVIQGCEKIKEKFLTALGVRKTVDLETIFARLVNVSGEDGQKKWSHMELIKYLASVQNDIPSGDLRKLRDSRICPAEAGPKGAEPTKATTKLYKVSELFEPKDSLRSLKLPIIQWPGPPGSFRANSPEARFLVVLGLRTFPSVPELVDMMSSGDQALWTSAMTYFIANHHSNRYNAFDLSDCRKPILPLQGSTKLVTPGACFTNEKAAVLGFDILSRDLHDHANKFGVARDPPMAECVNRLLANPPQNQQSAMTLFSYFASRIGELGESSLVKLRNASIVPVKRSSPSASEKSSAKLAYISPSQAYIGTSSTYGDIFDFVDFGPDGNIFLFKCGAKAEPTKVEVAYMACNEPARLLSVLQSPEKYLDLLKSLAEVTSNLQRDKELWRKMKSSPCLLAYKELVAPSKGNANSNDLDEDEAPIRQYQLASASQIVVVDDIISYRLFKEHLICAPEEDILETFYIKLGASRLSSIVQEDVRIGSHTTKQQLAESLKKHVLERSKIFLYEYANYRRDAIKHDAKWLEKNLNVEVVRSVALRRSLQGQRQSHTEKRSAAATYNNRSWVLYVTDDGKPDMYQVGQAICQMLLDRPNQQAYLFFEPFLTLDLLGLRSRGYNVDRILRAKAAEARIAEAERRKALEEEQKQIREREQNWAQSQAEHSKSQQLPQAAEAAREAPRSPKSSHPSMPGAWDSPEENAQDRNANNRKSRGLFSNLSRRFGFDTQDDDKNDSRAQVEQFMGNNSNSTNRGPDQSGGNGQSQNDDGKVTNPAVVQQNLLNAVNATRAHGSDSVYSEPQVSEVKEQATYCDKKPAQNITFVAEASNGMKVYVAKEMTAHAAAFLSTNLAAINSFASLLVEIGNVYSLAPKVLHIFHDEAGGTIAFNTGGSIFCNFRFFLQLHAAQIDVPNGAGKAEAGTWWWVVLAHELAHNLVSLHNSDHSYYTESFIQQYMGKMMMKTTQWTQGVSAPAQPSTRSTSQTAAVPLDPPPAYRPHPLVQVVSQGHMPNHVTPNPEEPPNLITTSDPKLQIPAHLNLRARLAPQNSANSSARGPCRTNKSHHTKTFSISSPPKSQFPLPTMVHRIAFWSCFGLAVRFWQVGIEMRPFFNKSSLWAYPVYAAGGASFGYWLQGVDDKQTAMLNERKRALLEKRARKAQRDAERVEA</sequence>
<evidence type="ECO:0000313" key="4">
    <source>
        <dbReference type="Proteomes" id="UP000034112"/>
    </source>
</evidence>
<feature type="region of interest" description="Disordered" evidence="1">
    <location>
        <begin position="1422"/>
        <end position="1547"/>
    </location>
</feature>
<evidence type="ECO:0000313" key="3">
    <source>
        <dbReference type="EMBL" id="KKP04778.1"/>
    </source>
</evidence>
<reference evidence="4" key="1">
    <citation type="journal article" date="2015" name="Genome Announc.">
        <title>Draft whole-genome sequence of the biocontrol agent Trichoderma harzianum T6776.</title>
        <authorList>
            <person name="Baroncelli R."/>
            <person name="Piaggeschi G."/>
            <person name="Fiorini L."/>
            <person name="Bertolini E."/>
            <person name="Zapparata A."/>
            <person name="Pe M.E."/>
            <person name="Sarrocco S."/>
            <person name="Vannacci G."/>
        </authorList>
    </citation>
    <scope>NUCLEOTIDE SEQUENCE [LARGE SCALE GENOMIC DNA]</scope>
    <source>
        <strain evidence="4">T6776</strain>
    </source>
</reference>